<dbReference type="GeneID" id="16072566"/>
<evidence type="ECO:0000313" key="3">
    <source>
        <dbReference type="Proteomes" id="UP000007799"/>
    </source>
</evidence>
<dbReference type="Proteomes" id="UP000007799">
    <property type="component" value="Unassembled WGS sequence"/>
</dbReference>
<accession>F2UFI2</accession>
<dbReference type="KEGG" id="sre:PTSG_06620"/>
<name>F2UFI2_SALR5</name>
<sequence length="417" mass="44976">MMMNGGGGGLLLTRCARQWRAVRHVASVACTMRGAAQGSSCVNHRLSGGTATPRWRAVLTCARHASSSSSVGDSGGDVDTQTLFVSTRQEVVDALSECSDMILDQPAFIASVQYFDPEEALQHVTQDNEDSNGDSNRVPLGYSAEALAAAGAEAQQDAQQDTAASPGAAASSVNRGWHLSEDGPLTRFIVGVAQQKVADDDGSHHTAVEEVLDVVLPAFAGETLLEQQLRQHGTLGVWRGEVDALGLSSWQYGFVKHHTLAFFNTRGVLAEVGQHAGEPVLFLNPQQQQQEQQEEEGQQQQQQQQPVSVLPLADIADVRVRLAEEAKTLAVFTADQQEIPILRDDAVDDIDATDEGQVMIASEWMVKAAGSLVALLRQYGHTAQLRLPRVLLQEHNARVAARNKGWKDALKAPTTHK</sequence>
<keyword evidence="3" id="KW-1185">Reference proteome</keyword>
<reference evidence="2" key="1">
    <citation type="submission" date="2009-08" db="EMBL/GenBank/DDBJ databases">
        <title>Annotation of Salpingoeca rosetta.</title>
        <authorList>
            <consortium name="The Broad Institute Genome Sequencing Platform"/>
            <person name="Russ C."/>
            <person name="Cuomo C."/>
            <person name="Burger G."/>
            <person name="Gray M.W."/>
            <person name="Holland P.W.H."/>
            <person name="King N."/>
            <person name="Lang F.B.F."/>
            <person name="Roger A.J."/>
            <person name="Ruiz-Trillo I."/>
            <person name="Young S.K."/>
            <person name="Zeng Q."/>
            <person name="Gargeya S."/>
            <person name="Alvarado L."/>
            <person name="Berlin A."/>
            <person name="Chapman S.B."/>
            <person name="Chen Z."/>
            <person name="Freedman E."/>
            <person name="Gellesch M."/>
            <person name="Goldberg J."/>
            <person name="Griggs A."/>
            <person name="Gujja S."/>
            <person name="Heilman E."/>
            <person name="Heiman D."/>
            <person name="Howarth C."/>
            <person name="Mehta T."/>
            <person name="Neiman D."/>
            <person name="Pearson M."/>
            <person name="Roberts A."/>
            <person name="Saif S."/>
            <person name="Shea T."/>
            <person name="Shenoy N."/>
            <person name="Sisk P."/>
            <person name="Stolte C."/>
            <person name="Sykes S."/>
            <person name="White J."/>
            <person name="Yandava C."/>
            <person name="Haas B."/>
            <person name="Nusbaum C."/>
            <person name="Birren B."/>
        </authorList>
    </citation>
    <scope>NUCLEOTIDE SEQUENCE [LARGE SCALE GENOMIC DNA]</scope>
    <source>
        <strain evidence="2">ATCC 50818</strain>
    </source>
</reference>
<dbReference type="OrthoDB" id="5951880at2759"/>
<protein>
    <submittedName>
        <fullName evidence="2">Uncharacterized protein</fullName>
    </submittedName>
</protein>
<dbReference type="EMBL" id="GL832972">
    <property type="protein sequence ID" value="EGD75550.1"/>
    <property type="molecule type" value="Genomic_DNA"/>
</dbReference>
<evidence type="ECO:0000313" key="2">
    <source>
        <dbReference type="EMBL" id="EGD75550.1"/>
    </source>
</evidence>
<proteinExistence type="predicted"/>
<feature type="region of interest" description="Disordered" evidence="1">
    <location>
        <begin position="149"/>
        <end position="176"/>
    </location>
</feature>
<feature type="compositionally biased region" description="Low complexity" evidence="1">
    <location>
        <begin position="149"/>
        <end position="164"/>
    </location>
</feature>
<dbReference type="AlphaFoldDB" id="F2UFI2"/>
<dbReference type="InParanoid" id="F2UFI2"/>
<dbReference type="eggNOG" id="ENOG502SA37">
    <property type="taxonomic scope" value="Eukaryota"/>
</dbReference>
<dbReference type="RefSeq" id="XP_004992007.1">
    <property type="nucleotide sequence ID" value="XM_004991950.1"/>
</dbReference>
<gene>
    <name evidence="2" type="ORF">PTSG_06620</name>
</gene>
<evidence type="ECO:0000256" key="1">
    <source>
        <dbReference type="SAM" id="MobiDB-lite"/>
    </source>
</evidence>
<feature type="region of interest" description="Disordered" evidence="1">
    <location>
        <begin position="286"/>
        <end position="306"/>
    </location>
</feature>
<organism evidence="3">
    <name type="scientific">Salpingoeca rosetta (strain ATCC 50818 / BSB-021)</name>
    <dbReference type="NCBI Taxonomy" id="946362"/>
    <lineage>
        <taxon>Eukaryota</taxon>
        <taxon>Choanoflagellata</taxon>
        <taxon>Craspedida</taxon>
        <taxon>Salpingoecidae</taxon>
        <taxon>Salpingoeca</taxon>
    </lineage>
</organism>